<accession>A0A1M6IGP0</accession>
<feature type="domain" description="FAD/NAD(P)-binding" evidence="4">
    <location>
        <begin position="6"/>
        <end position="304"/>
    </location>
</feature>
<keyword evidence="6" id="KW-1185">Reference proteome</keyword>
<dbReference type="PANTHER" id="PTHR43429">
    <property type="entry name" value="PYRIDINE NUCLEOTIDE-DISULFIDE OXIDOREDUCTASE DOMAIN-CONTAINING"/>
    <property type="match status" value="1"/>
</dbReference>
<dbReference type="Pfam" id="PF07992">
    <property type="entry name" value="Pyr_redox_2"/>
    <property type="match status" value="1"/>
</dbReference>
<evidence type="ECO:0000259" key="4">
    <source>
        <dbReference type="Pfam" id="PF07992"/>
    </source>
</evidence>
<dbReference type="PRINTS" id="PR00368">
    <property type="entry name" value="FADPNR"/>
</dbReference>
<dbReference type="SUPFAM" id="SSF51905">
    <property type="entry name" value="FAD/NAD(P)-binding domain"/>
    <property type="match status" value="2"/>
</dbReference>
<dbReference type="PANTHER" id="PTHR43429:SF3">
    <property type="entry name" value="NITRITE REDUCTASE [NAD(P)H]"/>
    <property type="match status" value="1"/>
</dbReference>
<keyword evidence="2" id="KW-0285">Flavoprotein</keyword>
<proteinExistence type="predicted"/>
<gene>
    <name evidence="5" type="ORF">SAMN02745691_01770</name>
</gene>
<keyword evidence="3" id="KW-0274">FAD</keyword>
<comment type="cofactor">
    <cofactor evidence="1">
        <name>FAD</name>
        <dbReference type="ChEBI" id="CHEBI:57692"/>
    </cofactor>
</comment>
<sequence>MGTVNVVIGSGYAAAESIMSMRSSGFSGEIHLLSDTGWLGFNPMLTSYYLSGKVEFNELFPFGKSEDFAREYDVNMHMGSPVIELDTKKKSVTNANGEKIHYDKCLICSGAETIKPKIHCEVEDLVFTLRTVEEMQALEERLTRPVKNAVIAGASMVGVKMAEMLANRGSNVSFVDLAPHIFSLAAHENCSVEIEERLRNKQIDLYFNHAIEKIQKSSDGAVVQLSGYADLISTDLVIMCVGVRPRVGFLDRNEISVDRGILVDEYMRTSVSDVYAAGDVAQGRNMLTGENQIIGLLANARYQGRTAGRNMAGQLEKYPGNIPHNTTHFFDMEFMSAGDMHSGDRMTENKEGDKYAAFCFQGKRLCGMNLLNMPEVSGILKNYFVKVLETNEGIVPEKLQGSSLILNQAFSEYPWLETILGEGK</sequence>
<evidence type="ECO:0000256" key="3">
    <source>
        <dbReference type="ARBA" id="ARBA00022827"/>
    </source>
</evidence>
<dbReference type="RefSeq" id="WP_094757393.1">
    <property type="nucleotide sequence ID" value="NZ_FQYT01000018.1"/>
</dbReference>
<evidence type="ECO:0000313" key="6">
    <source>
        <dbReference type="Proteomes" id="UP000184342"/>
    </source>
</evidence>
<dbReference type="GO" id="GO:0016491">
    <property type="term" value="F:oxidoreductase activity"/>
    <property type="evidence" value="ECO:0007669"/>
    <property type="project" value="InterPro"/>
</dbReference>
<dbReference type="InterPro" id="IPR023753">
    <property type="entry name" value="FAD/NAD-binding_dom"/>
</dbReference>
<dbReference type="InterPro" id="IPR050260">
    <property type="entry name" value="FAD-bd_OxRdtase"/>
</dbReference>
<dbReference type="EMBL" id="FQYT01000018">
    <property type="protein sequence ID" value="SHJ33613.1"/>
    <property type="molecule type" value="Genomic_DNA"/>
</dbReference>
<name>A0A1M6IGP0_9FIRM</name>
<dbReference type="InterPro" id="IPR036188">
    <property type="entry name" value="FAD/NAD-bd_sf"/>
</dbReference>
<protein>
    <submittedName>
        <fullName evidence="5">Pyridine nucleotide-disulphide oxidoreductase</fullName>
    </submittedName>
</protein>
<dbReference type="Gene3D" id="3.50.50.60">
    <property type="entry name" value="FAD/NAD(P)-binding domain"/>
    <property type="match status" value="2"/>
</dbReference>
<evidence type="ECO:0000256" key="2">
    <source>
        <dbReference type="ARBA" id="ARBA00022630"/>
    </source>
</evidence>
<evidence type="ECO:0000313" key="5">
    <source>
        <dbReference type="EMBL" id="SHJ33613.1"/>
    </source>
</evidence>
<dbReference type="AlphaFoldDB" id="A0A1M6IGP0"/>
<organism evidence="5 6">
    <name type="scientific">Parasporobacterium paucivorans DSM 15970</name>
    <dbReference type="NCBI Taxonomy" id="1122934"/>
    <lineage>
        <taxon>Bacteria</taxon>
        <taxon>Bacillati</taxon>
        <taxon>Bacillota</taxon>
        <taxon>Clostridia</taxon>
        <taxon>Lachnospirales</taxon>
        <taxon>Lachnospiraceae</taxon>
        <taxon>Parasporobacterium</taxon>
    </lineage>
</organism>
<dbReference type="Proteomes" id="UP000184342">
    <property type="component" value="Unassembled WGS sequence"/>
</dbReference>
<evidence type="ECO:0000256" key="1">
    <source>
        <dbReference type="ARBA" id="ARBA00001974"/>
    </source>
</evidence>
<dbReference type="OrthoDB" id="9807946at2"/>
<reference evidence="5 6" key="1">
    <citation type="submission" date="2016-11" db="EMBL/GenBank/DDBJ databases">
        <authorList>
            <person name="Jaros S."/>
            <person name="Januszkiewicz K."/>
            <person name="Wedrychowicz H."/>
        </authorList>
    </citation>
    <scope>NUCLEOTIDE SEQUENCE [LARGE SCALE GENOMIC DNA]</scope>
    <source>
        <strain evidence="5 6">DSM 15970</strain>
    </source>
</reference>
<dbReference type="STRING" id="1122934.SAMN02745691_01770"/>
<dbReference type="PRINTS" id="PR00411">
    <property type="entry name" value="PNDRDTASEI"/>
</dbReference>